<comment type="pathway">
    <text evidence="3">Sphingolipid metabolism.</text>
</comment>
<evidence type="ECO:0000256" key="6">
    <source>
        <dbReference type="ARBA" id="ARBA00016939"/>
    </source>
</evidence>
<evidence type="ECO:0000256" key="7">
    <source>
        <dbReference type="ARBA" id="ARBA00022617"/>
    </source>
</evidence>
<keyword evidence="9" id="KW-0479">Metal-binding</keyword>
<evidence type="ECO:0000256" key="14">
    <source>
        <dbReference type="ARBA" id="ARBA00023098"/>
    </source>
</evidence>
<name>A0AAN6YHK5_9PEZI</name>
<evidence type="ECO:0000256" key="12">
    <source>
        <dbReference type="ARBA" id="ARBA00023002"/>
    </source>
</evidence>
<proteinExistence type="inferred from homology"/>
<feature type="transmembrane region" description="Helical" evidence="16">
    <location>
        <begin position="399"/>
        <end position="418"/>
    </location>
</feature>
<comment type="similarity">
    <text evidence="4">Belongs to the fatty acid desaturase type 1 family.</text>
</comment>
<feature type="transmembrane region" description="Helical" evidence="16">
    <location>
        <begin position="439"/>
        <end position="459"/>
    </location>
</feature>
<dbReference type="Gene3D" id="3.10.120.10">
    <property type="entry name" value="Cytochrome b5-like heme/steroid binding domain"/>
    <property type="match status" value="1"/>
</dbReference>
<accession>A0AAN6YHK5</accession>
<dbReference type="CDD" id="cd03506">
    <property type="entry name" value="Delta6-FADS-like"/>
    <property type="match status" value="1"/>
</dbReference>
<evidence type="ECO:0000313" key="19">
    <source>
        <dbReference type="Proteomes" id="UP001301769"/>
    </source>
</evidence>
<keyword evidence="13" id="KW-0408">Iron</keyword>
<keyword evidence="12" id="KW-0560">Oxidoreductase</keyword>
<keyword evidence="19" id="KW-1185">Reference proteome</keyword>
<dbReference type="EC" id="1.14.19.18" evidence="5"/>
<evidence type="ECO:0000256" key="5">
    <source>
        <dbReference type="ARBA" id="ARBA00012019"/>
    </source>
</evidence>
<evidence type="ECO:0000256" key="3">
    <source>
        <dbReference type="ARBA" id="ARBA00004991"/>
    </source>
</evidence>
<keyword evidence="8 16" id="KW-0812">Transmembrane</keyword>
<feature type="domain" description="Cytochrome b5 heme-binding" evidence="17">
    <location>
        <begin position="4"/>
        <end position="79"/>
    </location>
</feature>
<dbReference type="PANTHER" id="PTHR19353">
    <property type="entry name" value="FATTY ACID DESATURASE 2"/>
    <property type="match status" value="1"/>
</dbReference>
<dbReference type="PANTHER" id="PTHR19353:SF30">
    <property type="entry name" value="DELTA 8-(E)-SPHINGOLIPID DESATURASE"/>
    <property type="match status" value="1"/>
</dbReference>
<dbReference type="GO" id="GO:0006665">
    <property type="term" value="P:sphingolipid metabolic process"/>
    <property type="evidence" value="ECO:0007669"/>
    <property type="project" value="UniProtKB-KW"/>
</dbReference>
<dbReference type="GO" id="GO:0046872">
    <property type="term" value="F:metal ion binding"/>
    <property type="evidence" value="ECO:0007669"/>
    <property type="project" value="UniProtKB-KW"/>
</dbReference>
<evidence type="ECO:0000256" key="4">
    <source>
        <dbReference type="ARBA" id="ARBA00009295"/>
    </source>
</evidence>
<keyword evidence="15 16" id="KW-0472">Membrane</keyword>
<dbReference type="SMART" id="SM01117">
    <property type="entry name" value="Cyt-b5"/>
    <property type="match status" value="1"/>
</dbReference>
<comment type="subcellular location">
    <subcellularLocation>
        <location evidence="1">Membrane</location>
        <topology evidence="1">Multi-pass membrane protein</topology>
    </subcellularLocation>
</comment>
<comment type="caution">
    <text evidence="18">The sequence shown here is derived from an EMBL/GenBank/DDBJ whole genome shotgun (WGS) entry which is preliminary data.</text>
</comment>
<dbReference type="Proteomes" id="UP001301769">
    <property type="component" value="Unassembled WGS sequence"/>
</dbReference>
<reference evidence="18" key="1">
    <citation type="journal article" date="2023" name="Mol. Phylogenet. Evol.">
        <title>Genome-scale phylogeny and comparative genomics of the fungal order Sordariales.</title>
        <authorList>
            <person name="Hensen N."/>
            <person name="Bonometti L."/>
            <person name="Westerberg I."/>
            <person name="Brannstrom I.O."/>
            <person name="Guillou S."/>
            <person name="Cros-Aarteil S."/>
            <person name="Calhoun S."/>
            <person name="Haridas S."/>
            <person name="Kuo A."/>
            <person name="Mondo S."/>
            <person name="Pangilinan J."/>
            <person name="Riley R."/>
            <person name="LaButti K."/>
            <person name="Andreopoulos B."/>
            <person name="Lipzen A."/>
            <person name="Chen C."/>
            <person name="Yan M."/>
            <person name="Daum C."/>
            <person name="Ng V."/>
            <person name="Clum A."/>
            <person name="Steindorff A."/>
            <person name="Ohm R.A."/>
            <person name="Martin F."/>
            <person name="Silar P."/>
            <person name="Natvig D.O."/>
            <person name="Lalanne C."/>
            <person name="Gautier V."/>
            <person name="Ament-Velasquez S.L."/>
            <person name="Kruys A."/>
            <person name="Hutchinson M.I."/>
            <person name="Powell A.J."/>
            <person name="Barry K."/>
            <person name="Miller A.N."/>
            <person name="Grigoriev I.V."/>
            <person name="Debuchy R."/>
            <person name="Gladieux P."/>
            <person name="Hiltunen Thoren M."/>
            <person name="Johannesson H."/>
        </authorList>
    </citation>
    <scope>NUCLEOTIDE SEQUENCE</scope>
    <source>
        <strain evidence="18">PSN293</strain>
    </source>
</reference>
<dbReference type="InterPro" id="IPR012171">
    <property type="entry name" value="Fatty_acid_desaturase"/>
</dbReference>
<evidence type="ECO:0000256" key="2">
    <source>
        <dbReference type="ARBA" id="ARBA00004760"/>
    </source>
</evidence>
<feature type="transmembrane region" description="Helical" evidence="16">
    <location>
        <begin position="283"/>
        <end position="302"/>
    </location>
</feature>
<evidence type="ECO:0000256" key="1">
    <source>
        <dbReference type="ARBA" id="ARBA00004141"/>
    </source>
</evidence>
<evidence type="ECO:0000259" key="17">
    <source>
        <dbReference type="PROSITE" id="PS50255"/>
    </source>
</evidence>
<dbReference type="Pfam" id="PF00487">
    <property type="entry name" value="FA_desaturase"/>
    <property type="match status" value="1"/>
</dbReference>
<evidence type="ECO:0000256" key="16">
    <source>
        <dbReference type="SAM" id="Phobius"/>
    </source>
</evidence>
<dbReference type="PIRSF" id="PIRSF015921">
    <property type="entry name" value="FA_sphinglp_des"/>
    <property type="match status" value="1"/>
</dbReference>
<protein>
    <recommendedName>
        <fullName evidence="6">Delta 8-(E)-sphingolipid desaturase</fullName>
        <ecNumber evidence="5">1.14.19.18</ecNumber>
    </recommendedName>
</protein>
<comment type="pathway">
    <text evidence="2">Lipid metabolism; sphingolipid metabolism.</text>
</comment>
<dbReference type="Pfam" id="PF00173">
    <property type="entry name" value="Cyt-b5"/>
    <property type="match status" value="1"/>
</dbReference>
<sequence>MDRDRILTPRMVEGMIAEGHVIVMYDGMVLRLDSWLEKHPGGRLAILHMVGKDATDEIKAYHSATTLRLFKAFRIGRQPAGRWHNTTPPIRGGVYRKLEAAPSPSLSATVTDPEDEIVDDASTSSGSYLFDEPTRVASSVTSVSDCSSDVVSGDDKAGSGARIPTTEMRKRTAFVSGSGADEASTDEVLHKSVSQSAPPPNMSHMTKAEYTDYLMQQSIEKDLKIYPSVDPIVQEEISRKYRILHQKVQDGGFYQCPYVEYAKEMTRYSTLFACFFIFLRYEWYMTSAVFLGLFWHQIMFTAHDAGHRAITGKFVPDTLIGLFIADFCCGLSLGWWKSSHNVHHLITNDPASDPDIQNVPLFATSAEYFKSVVSNYYDNFVFYWDAVADVMVPYQAYTYYPIMGLARFNLYILSWCHVLSTRASSLGGSKAWWIRPTEVAFMACYWFIFGYCLVLRTLPTWPIRVAFVVLSHFITMPLHVQITLSHWGMSTANLGESESFPQRQLRTTMDVDCPKWLDFIHGGLQFQAVHHLFPCVPRHNLRKVQSLVKEFCEETEIPYSLFSFYDGNKVVLSKLDEVAHQAKILLTCQKHMAETGESGLH</sequence>
<dbReference type="AlphaFoldDB" id="A0AAN6YHK5"/>
<dbReference type="InterPro" id="IPR001199">
    <property type="entry name" value="Cyt_B5-like_heme/steroid-bd"/>
</dbReference>
<keyword evidence="7" id="KW-0349">Heme</keyword>
<evidence type="ECO:0000256" key="15">
    <source>
        <dbReference type="ARBA" id="ARBA00023136"/>
    </source>
</evidence>
<evidence type="ECO:0000256" key="11">
    <source>
        <dbReference type="ARBA" id="ARBA00022989"/>
    </source>
</evidence>
<keyword evidence="11 16" id="KW-1133">Transmembrane helix</keyword>
<dbReference type="PROSITE" id="PS50255">
    <property type="entry name" value="CYTOCHROME_B5_2"/>
    <property type="match status" value="1"/>
</dbReference>
<dbReference type="GO" id="GO:0016717">
    <property type="term" value="F:oxidoreductase activity, acting on paired donors, with oxidation of a pair of donors resulting in the reduction of molecular oxygen to two molecules of water"/>
    <property type="evidence" value="ECO:0007669"/>
    <property type="project" value="TreeGrafter"/>
</dbReference>
<reference evidence="18" key="2">
    <citation type="submission" date="2023-05" db="EMBL/GenBank/DDBJ databases">
        <authorList>
            <consortium name="Lawrence Berkeley National Laboratory"/>
            <person name="Steindorff A."/>
            <person name="Hensen N."/>
            <person name="Bonometti L."/>
            <person name="Westerberg I."/>
            <person name="Brannstrom I.O."/>
            <person name="Guillou S."/>
            <person name="Cros-Aarteil S."/>
            <person name="Calhoun S."/>
            <person name="Haridas S."/>
            <person name="Kuo A."/>
            <person name="Mondo S."/>
            <person name="Pangilinan J."/>
            <person name="Riley R."/>
            <person name="Labutti K."/>
            <person name="Andreopoulos B."/>
            <person name="Lipzen A."/>
            <person name="Chen C."/>
            <person name="Yanf M."/>
            <person name="Daum C."/>
            <person name="Ng V."/>
            <person name="Clum A."/>
            <person name="Ohm R."/>
            <person name="Martin F."/>
            <person name="Silar P."/>
            <person name="Natvig D."/>
            <person name="Lalanne C."/>
            <person name="Gautier V."/>
            <person name="Ament-Velasquez S.L."/>
            <person name="Kruys A."/>
            <person name="Hutchinson M.I."/>
            <person name="Powell A.J."/>
            <person name="Barry K."/>
            <person name="Miller A.N."/>
            <person name="Grigoriev I.V."/>
            <person name="Debuchy R."/>
            <person name="Gladieux P."/>
            <person name="Thoren M.H."/>
            <person name="Johannesson H."/>
        </authorList>
    </citation>
    <scope>NUCLEOTIDE SEQUENCE</scope>
    <source>
        <strain evidence="18">PSN293</strain>
    </source>
</reference>
<evidence type="ECO:0000256" key="10">
    <source>
        <dbReference type="ARBA" id="ARBA00022919"/>
    </source>
</evidence>
<feature type="transmembrane region" description="Helical" evidence="16">
    <location>
        <begin position="314"/>
        <end position="336"/>
    </location>
</feature>
<evidence type="ECO:0000256" key="9">
    <source>
        <dbReference type="ARBA" id="ARBA00022723"/>
    </source>
</evidence>
<evidence type="ECO:0000313" key="18">
    <source>
        <dbReference type="EMBL" id="KAK4218623.1"/>
    </source>
</evidence>
<feature type="transmembrane region" description="Helical" evidence="16">
    <location>
        <begin position="465"/>
        <end position="484"/>
    </location>
</feature>
<dbReference type="InterPro" id="IPR005804">
    <property type="entry name" value="FA_desaturase_dom"/>
</dbReference>
<dbReference type="EMBL" id="MU858052">
    <property type="protein sequence ID" value="KAK4218623.1"/>
    <property type="molecule type" value="Genomic_DNA"/>
</dbReference>
<keyword evidence="10" id="KW-0746">Sphingolipid metabolism</keyword>
<evidence type="ECO:0000256" key="13">
    <source>
        <dbReference type="ARBA" id="ARBA00023004"/>
    </source>
</evidence>
<gene>
    <name evidence="18" type="ORF">QBC37DRAFT_190167</name>
</gene>
<dbReference type="InterPro" id="IPR036400">
    <property type="entry name" value="Cyt_B5-like_heme/steroid_sf"/>
</dbReference>
<keyword evidence="14" id="KW-0443">Lipid metabolism</keyword>
<dbReference type="GO" id="GO:0016020">
    <property type="term" value="C:membrane"/>
    <property type="evidence" value="ECO:0007669"/>
    <property type="project" value="UniProtKB-SubCell"/>
</dbReference>
<organism evidence="18 19">
    <name type="scientific">Rhypophila decipiens</name>
    <dbReference type="NCBI Taxonomy" id="261697"/>
    <lineage>
        <taxon>Eukaryota</taxon>
        <taxon>Fungi</taxon>
        <taxon>Dikarya</taxon>
        <taxon>Ascomycota</taxon>
        <taxon>Pezizomycotina</taxon>
        <taxon>Sordariomycetes</taxon>
        <taxon>Sordariomycetidae</taxon>
        <taxon>Sordariales</taxon>
        <taxon>Naviculisporaceae</taxon>
        <taxon>Rhypophila</taxon>
    </lineage>
</organism>
<dbReference type="SUPFAM" id="SSF55856">
    <property type="entry name" value="Cytochrome b5-like heme/steroid binding domain"/>
    <property type="match status" value="1"/>
</dbReference>
<evidence type="ECO:0000256" key="8">
    <source>
        <dbReference type="ARBA" id="ARBA00022692"/>
    </source>
</evidence>